<dbReference type="EMBL" id="JWMF01000007">
    <property type="protein sequence ID" value="KJY50305.1"/>
    <property type="molecule type" value="Genomic_DNA"/>
</dbReference>
<protein>
    <submittedName>
        <fullName evidence="2">Uncharacterized protein</fullName>
    </submittedName>
</protein>
<feature type="region of interest" description="Disordered" evidence="1">
    <location>
        <begin position="1"/>
        <end position="68"/>
    </location>
</feature>
<dbReference type="PATRIC" id="fig|1684.5.peg.1052"/>
<evidence type="ECO:0000313" key="2">
    <source>
        <dbReference type="EMBL" id="KJY50305.1"/>
    </source>
</evidence>
<gene>
    <name evidence="2" type="ORF">JF70_09980</name>
</gene>
<evidence type="ECO:0000256" key="1">
    <source>
        <dbReference type="SAM" id="MobiDB-lite"/>
    </source>
</evidence>
<evidence type="ECO:0000313" key="3">
    <source>
        <dbReference type="Proteomes" id="UP000033567"/>
    </source>
</evidence>
<keyword evidence="3" id="KW-1185">Reference proteome</keyword>
<sequence length="106" mass="11404">MTEEVDSGQPGASGPSQESNHYGPPEQSGQTGQPVESERSGWSSQADDEDTTASVPEEPMDKQAMAPLLERFPDLAQLDDLDDAQQVELLGKVLAGLQHDLNREGK</sequence>
<comment type="caution">
    <text evidence="2">The sequence shown here is derived from an EMBL/GenBank/DDBJ whole genome shotgun (WGS) entry which is preliminary data.</text>
</comment>
<feature type="compositionally biased region" description="Polar residues" evidence="1">
    <location>
        <begin position="27"/>
        <end position="45"/>
    </location>
</feature>
<dbReference type="RefSeq" id="WP_156149604.1">
    <property type="nucleotide sequence ID" value="NZ_KQ033885.1"/>
</dbReference>
<organism evidence="2 3">
    <name type="scientific">Bifidobacterium mellis</name>
    <dbReference type="NCBI Taxonomy" id="1293823"/>
    <lineage>
        <taxon>Bacteria</taxon>
        <taxon>Bacillati</taxon>
        <taxon>Actinomycetota</taxon>
        <taxon>Actinomycetes</taxon>
        <taxon>Bifidobacteriales</taxon>
        <taxon>Bifidobacteriaceae</taxon>
        <taxon>Bifidobacterium</taxon>
    </lineage>
</organism>
<dbReference type="Proteomes" id="UP000033567">
    <property type="component" value="Unassembled WGS sequence"/>
</dbReference>
<name>A0A0F4KV59_9BIFI</name>
<accession>A0A0F4KV59</accession>
<proteinExistence type="predicted"/>
<reference evidence="2 3" key="1">
    <citation type="submission" date="2014-12" db="EMBL/GenBank/DDBJ databases">
        <title>Comparative genomics of the lactic acid bacteria isolated from the honey bee gut.</title>
        <authorList>
            <person name="Ellegaard K.M."/>
            <person name="Tamarit D."/>
            <person name="Javelind E."/>
            <person name="Olofsson T."/>
            <person name="Andersson S.G."/>
            <person name="Vasquez A."/>
        </authorList>
    </citation>
    <scope>NUCLEOTIDE SEQUENCE [LARGE SCALE GENOMIC DNA]</scope>
    <source>
        <strain evidence="2 3">Bin7</strain>
    </source>
</reference>
<dbReference type="AlphaFoldDB" id="A0A0F4KV59"/>